<geneLocation type="plasmid" evidence="5 6">
    <name>unnamed2</name>
</geneLocation>
<dbReference type="PANTHER" id="PTHR47504">
    <property type="entry name" value="RIGHT ORIGIN-BINDING PROTEIN"/>
    <property type="match status" value="1"/>
</dbReference>
<evidence type="ECO:0000259" key="4">
    <source>
        <dbReference type="PROSITE" id="PS01124"/>
    </source>
</evidence>
<dbReference type="Proteomes" id="UP000319411">
    <property type="component" value="Plasmid unnamed2"/>
</dbReference>
<keyword evidence="3" id="KW-0804">Transcription</keyword>
<keyword evidence="6" id="KW-1185">Reference proteome</keyword>
<gene>
    <name evidence="5" type="ORF">D8B20_20925</name>
</gene>
<dbReference type="Gene3D" id="1.10.10.60">
    <property type="entry name" value="Homeodomain-like"/>
    <property type="match status" value="2"/>
</dbReference>
<reference evidence="5 6" key="1">
    <citation type="submission" date="2018-10" db="EMBL/GenBank/DDBJ databases">
        <title>Genome Sequencing of Pantoea dispersa DSM 32899.</title>
        <authorList>
            <person name="Nawrath M."/>
            <person name="Ottenheim C."/>
            <person name="Wilm A."/>
            <person name="Zimmermann W."/>
            <person name="Wu J.C."/>
        </authorList>
    </citation>
    <scope>NUCLEOTIDE SEQUENCE [LARGE SCALE GENOMIC DNA]</scope>
    <source>
        <strain evidence="5 6">DSM 32899</strain>
        <plasmid evidence="5 6">unnamed2</plasmid>
    </source>
</reference>
<accession>A0A518XJL9</accession>
<dbReference type="EMBL" id="CP032704">
    <property type="protein sequence ID" value="QDY44384.1"/>
    <property type="molecule type" value="Genomic_DNA"/>
</dbReference>
<sequence length="133" mass="15690">MSLRKSVLKKIIEAVDTFSLDGYRLDDIAEFSGYSKWHLQRIFKEHTGISLGEYIKHRKMHASAHDLLDKDNTILFVALLYGYESQQTYTRAFKRYFGISPGWFRNMNSSDRYRLLKEYKVPKINNDAQKLMA</sequence>
<keyword evidence="1" id="KW-0805">Transcription regulation</keyword>
<protein>
    <submittedName>
        <fullName evidence="5">AraC family transcriptional regulator</fullName>
    </submittedName>
</protein>
<evidence type="ECO:0000256" key="2">
    <source>
        <dbReference type="ARBA" id="ARBA00023125"/>
    </source>
</evidence>
<evidence type="ECO:0000256" key="3">
    <source>
        <dbReference type="ARBA" id="ARBA00023163"/>
    </source>
</evidence>
<feature type="domain" description="HTH araC/xylS-type" evidence="4">
    <location>
        <begin position="9"/>
        <end position="107"/>
    </location>
</feature>
<dbReference type="SUPFAM" id="SSF46689">
    <property type="entry name" value="Homeodomain-like"/>
    <property type="match status" value="2"/>
</dbReference>
<dbReference type="PANTHER" id="PTHR47504:SF5">
    <property type="entry name" value="RIGHT ORIGIN-BINDING PROTEIN"/>
    <property type="match status" value="1"/>
</dbReference>
<dbReference type="InterPro" id="IPR050959">
    <property type="entry name" value="MarA-like"/>
</dbReference>
<dbReference type="InterPro" id="IPR020449">
    <property type="entry name" value="Tscrpt_reg_AraC-type_HTH"/>
</dbReference>
<keyword evidence="2" id="KW-0238">DNA-binding</keyword>
<dbReference type="KEGG" id="pdis:D8B20_20925"/>
<dbReference type="RefSeq" id="WP_145891924.1">
    <property type="nucleotide sequence ID" value="NZ_CP032704.1"/>
</dbReference>
<dbReference type="GO" id="GO:0043565">
    <property type="term" value="F:sequence-specific DNA binding"/>
    <property type="evidence" value="ECO:0007669"/>
    <property type="project" value="InterPro"/>
</dbReference>
<name>A0A518XJL9_9GAMM</name>
<evidence type="ECO:0000313" key="5">
    <source>
        <dbReference type="EMBL" id="QDY44384.1"/>
    </source>
</evidence>
<dbReference type="GO" id="GO:0003700">
    <property type="term" value="F:DNA-binding transcription factor activity"/>
    <property type="evidence" value="ECO:0007669"/>
    <property type="project" value="InterPro"/>
</dbReference>
<proteinExistence type="predicted"/>
<evidence type="ECO:0000256" key="1">
    <source>
        <dbReference type="ARBA" id="ARBA00023015"/>
    </source>
</evidence>
<dbReference type="InterPro" id="IPR018060">
    <property type="entry name" value="HTH_AraC"/>
</dbReference>
<dbReference type="SMART" id="SM00342">
    <property type="entry name" value="HTH_ARAC"/>
    <property type="match status" value="1"/>
</dbReference>
<dbReference type="PROSITE" id="PS01124">
    <property type="entry name" value="HTH_ARAC_FAMILY_2"/>
    <property type="match status" value="1"/>
</dbReference>
<dbReference type="PROSITE" id="PS00041">
    <property type="entry name" value="HTH_ARAC_FAMILY_1"/>
    <property type="match status" value="1"/>
</dbReference>
<dbReference type="AlphaFoldDB" id="A0A518XJL9"/>
<dbReference type="InterPro" id="IPR018062">
    <property type="entry name" value="HTH_AraC-typ_CS"/>
</dbReference>
<organism evidence="5 6">
    <name type="scientific">Candidatus Pantoea soli</name>
    <dbReference type="NCBI Taxonomy" id="3098669"/>
    <lineage>
        <taxon>Bacteria</taxon>
        <taxon>Pseudomonadati</taxon>
        <taxon>Pseudomonadota</taxon>
        <taxon>Gammaproteobacteria</taxon>
        <taxon>Enterobacterales</taxon>
        <taxon>Erwiniaceae</taxon>
        <taxon>Pantoea</taxon>
    </lineage>
</organism>
<dbReference type="PRINTS" id="PR00032">
    <property type="entry name" value="HTHARAC"/>
</dbReference>
<keyword evidence="5" id="KW-0614">Plasmid</keyword>
<dbReference type="InterPro" id="IPR009057">
    <property type="entry name" value="Homeodomain-like_sf"/>
</dbReference>
<evidence type="ECO:0000313" key="6">
    <source>
        <dbReference type="Proteomes" id="UP000319411"/>
    </source>
</evidence>
<dbReference type="OrthoDB" id="282744at2"/>
<dbReference type="Pfam" id="PF12833">
    <property type="entry name" value="HTH_18"/>
    <property type="match status" value="1"/>
</dbReference>